<evidence type="ECO:0000313" key="6">
    <source>
        <dbReference type="Proteomes" id="UP000291301"/>
    </source>
</evidence>
<dbReference type="Gene3D" id="1.10.10.10">
    <property type="entry name" value="Winged helix-like DNA-binding domain superfamily/Winged helix DNA-binding domain"/>
    <property type="match status" value="1"/>
</dbReference>
<dbReference type="AlphaFoldDB" id="A0A4R0PDZ9"/>
<keyword evidence="6" id="KW-1185">Reference proteome</keyword>
<evidence type="ECO:0000256" key="3">
    <source>
        <dbReference type="ARBA" id="ARBA00023163"/>
    </source>
</evidence>
<dbReference type="EMBL" id="SJST01000003">
    <property type="protein sequence ID" value="TCD14425.1"/>
    <property type="molecule type" value="Genomic_DNA"/>
</dbReference>
<dbReference type="GO" id="GO:0003677">
    <property type="term" value="F:DNA binding"/>
    <property type="evidence" value="ECO:0007669"/>
    <property type="project" value="UniProtKB-KW"/>
</dbReference>
<dbReference type="InterPro" id="IPR036388">
    <property type="entry name" value="WH-like_DNA-bd_sf"/>
</dbReference>
<dbReference type="PANTHER" id="PTHR33204:SF18">
    <property type="entry name" value="TRANSCRIPTIONAL REGULATORY PROTEIN"/>
    <property type="match status" value="1"/>
</dbReference>
<comment type="caution">
    <text evidence="5">The sequence shown here is derived from an EMBL/GenBank/DDBJ whole genome shotgun (WGS) entry which is preliminary data.</text>
</comment>
<dbReference type="Proteomes" id="UP000291301">
    <property type="component" value="Unassembled WGS sequence"/>
</dbReference>
<accession>A0A4R0PDZ9</accession>
<evidence type="ECO:0000256" key="1">
    <source>
        <dbReference type="ARBA" id="ARBA00023015"/>
    </source>
</evidence>
<dbReference type="InterPro" id="IPR036390">
    <property type="entry name" value="WH_DNA-bd_sf"/>
</dbReference>
<dbReference type="SUPFAM" id="SSF46785">
    <property type="entry name" value="Winged helix' DNA-binding domain"/>
    <property type="match status" value="1"/>
</dbReference>
<sequence>MAKSRSYKLLCPIARALDRIGDRWTLLILRDLHAGPARFTDLQRGLTSVAANLLTERLGKLVADGLVVKADGGHGTSVYELTDLGARTRDILFELALFGARFEPEGEVVAPGNLRTVTTTLGAAARRVVVPGMNFRVAFIVDGENMALNVENSVAQVLYGPCVDPDLIFSTTYADLIAVSEGEMTLDRFARKCGKLEVRTPGTEKQFQKLMSAIIHLLND</sequence>
<dbReference type="OrthoDB" id="9782219at2"/>
<evidence type="ECO:0000259" key="4">
    <source>
        <dbReference type="PROSITE" id="PS51118"/>
    </source>
</evidence>
<dbReference type="SUPFAM" id="SSF55718">
    <property type="entry name" value="SCP-like"/>
    <property type="match status" value="1"/>
</dbReference>
<name>A0A4R0PDZ9_9HYPH</name>
<protein>
    <submittedName>
        <fullName evidence="5">Transcriptional regulator</fullName>
    </submittedName>
</protein>
<organism evidence="5 6">
    <name type="scientific">Oricola cellulosilytica</name>
    <dbReference type="NCBI Taxonomy" id="1429082"/>
    <lineage>
        <taxon>Bacteria</taxon>
        <taxon>Pseudomonadati</taxon>
        <taxon>Pseudomonadota</taxon>
        <taxon>Alphaproteobacteria</taxon>
        <taxon>Hyphomicrobiales</taxon>
        <taxon>Ahrensiaceae</taxon>
        <taxon>Oricola</taxon>
    </lineage>
</organism>
<dbReference type="Gene3D" id="3.30.1050.10">
    <property type="entry name" value="SCP2 sterol-binding domain"/>
    <property type="match status" value="1"/>
</dbReference>
<dbReference type="InterPro" id="IPR002577">
    <property type="entry name" value="HTH_HxlR"/>
</dbReference>
<keyword evidence="1" id="KW-0805">Transcription regulation</keyword>
<keyword evidence="2" id="KW-0238">DNA-binding</keyword>
<evidence type="ECO:0000256" key="2">
    <source>
        <dbReference type="ARBA" id="ARBA00023125"/>
    </source>
</evidence>
<gene>
    <name evidence="5" type="ORF">E0D97_10185</name>
</gene>
<dbReference type="PROSITE" id="PS51118">
    <property type="entry name" value="HTH_HXLR"/>
    <property type="match status" value="1"/>
</dbReference>
<reference evidence="5 6" key="1">
    <citation type="journal article" date="2015" name="Antonie Van Leeuwenhoek">
        <title>Oricola cellulosilytica gen. nov., sp. nov., a cellulose-degrading bacterium of the family Phyllobacteriaceae isolated from surface seashore water, and emended descriptions of Mesorhizobium loti and Phyllobacterium myrsinacearum.</title>
        <authorList>
            <person name="Hameed A."/>
            <person name="Shahina M."/>
            <person name="Lai W.A."/>
            <person name="Lin S.Y."/>
            <person name="Young L.S."/>
            <person name="Liu Y.C."/>
            <person name="Hsu Y.H."/>
            <person name="Young C.C."/>
        </authorList>
    </citation>
    <scope>NUCLEOTIDE SEQUENCE [LARGE SCALE GENOMIC DNA]</scope>
    <source>
        <strain evidence="5 6">KCTC 52183</strain>
    </source>
</reference>
<evidence type="ECO:0000313" key="5">
    <source>
        <dbReference type="EMBL" id="TCD14425.1"/>
    </source>
</evidence>
<proteinExistence type="predicted"/>
<dbReference type="InterPro" id="IPR036527">
    <property type="entry name" value="SCP2_sterol-bd_dom_sf"/>
</dbReference>
<dbReference type="Pfam" id="PF01638">
    <property type="entry name" value="HxlR"/>
    <property type="match status" value="1"/>
</dbReference>
<keyword evidence="3" id="KW-0804">Transcription</keyword>
<dbReference type="PANTHER" id="PTHR33204">
    <property type="entry name" value="TRANSCRIPTIONAL REGULATOR, MARR FAMILY"/>
    <property type="match status" value="1"/>
</dbReference>
<feature type="domain" description="HTH hxlR-type" evidence="4">
    <location>
        <begin position="11"/>
        <end position="107"/>
    </location>
</feature>
<dbReference type="RefSeq" id="WP_131568435.1">
    <property type="nucleotide sequence ID" value="NZ_JAINFK010000002.1"/>
</dbReference>